<dbReference type="EMBL" id="NIHM01000010">
    <property type="protein sequence ID" value="PLT55007.1"/>
    <property type="molecule type" value="Genomic_DNA"/>
</dbReference>
<name>A0A2N5NI10_MEDGN</name>
<dbReference type="InterPro" id="IPR015927">
    <property type="entry name" value="Peptidase_S24_S26A/B/C"/>
</dbReference>
<dbReference type="PROSITE" id="PS50943">
    <property type="entry name" value="HTH_CROC1"/>
    <property type="match status" value="1"/>
</dbReference>
<dbReference type="InterPro" id="IPR001387">
    <property type="entry name" value="Cro/C1-type_HTH"/>
</dbReference>
<keyword evidence="3" id="KW-0804">Transcription</keyword>
<sequence length="262" mass="30707">MEIGKQIRHRRTELNLSRSELANKIHVTPSAIANYENGVSYPKPDILVALMNALDVDANYLYWNYLSNSTIQQLYRKVLSPEEKESILKYRELSENGKSLVRLIIDEEYKRMNQSEYICLPFYRPGIRKVHSGFLFQDATQTIRVRRTHIPKDSDFCFQVLIDRYQPVFQKNDILALQRVNASHNEIGLFWFNGIYYVRILSEEGSIRRLRSLNVIDPDIVVNEQDQLECIGKIHGKVYGNYEIYGTCEDDETIPEHEIEIQ</sequence>
<dbReference type="Gene3D" id="1.10.260.40">
    <property type="entry name" value="lambda repressor-like DNA-binding domains"/>
    <property type="match status" value="1"/>
</dbReference>
<dbReference type="InterPro" id="IPR036286">
    <property type="entry name" value="LexA/Signal_pep-like_sf"/>
</dbReference>
<protein>
    <submittedName>
        <fullName evidence="5">XRE family transcriptional regulator</fullName>
    </submittedName>
</protein>
<gene>
    <name evidence="5" type="ORF">CDL18_08755</name>
</gene>
<dbReference type="Gene3D" id="2.10.109.10">
    <property type="entry name" value="Umud Fragment, subunit A"/>
    <property type="match status" value="1"/>
</dbReference>
<feature type="domain" description="HTH cro/C1-type" evidence="4">
    <location>
        <begin position="7"/>
        <end position="61"/>
    </location>
</feature>
<comment type="caution">
    <text evidence="5">The sequence shown here is derived from an EMBL/GenBank/DDBJ whole genome shotgun (WGS) entry which is preliminary data.</text>
</comment>
<evidence type="ECO:0000313" key="6">
    <source>
        <dbReference type="Proteomes" id="UP000234849"/>
    </source>
</evidence>
<dbReference type="PANTHER" id="PTHR40661">
    <property type="match status" value="1"/>
</dbReference>
<keyword evidence="1" id="KW-0805">Transcription regulation</keyword>
<dbReference type="PANTHER" id="PTHR40661:SF1">
    <property type="entry name" value="HTH CRO_C1-TYPE DOMAIN-CONTAINING PROTEIN"/>
    <property type="match status" value="1"/>
</dbReference>
<dbReference type="RefSeq" id="WP_101879701.1">
    <property type="nucleotide sequence ID" value="NZ_NIHM01000010.1"/>
</dbReference>
<keyword evidence="2" id="KW-0238">DNA-binding</keyword>
<organism evidence="5 6">
    <name type="scientific">Mediterraneibacter gnavus</name>
    <name type="common">Ruminococcus gnavus</name>
    <dbReference type="NCBI Taxonomy" id="33038"/>
    <lineage>
        <taxon>Bacteria</taxon>
        <taxon>Bacillati</taxon>
        <taxon>Bacillota</taxon>
        <taxon>Clostridia</taxon>
        <taxon>Lachnospirales</taxon>
        <taxon>Lachnospiraceae</taxon>
        <taxon>Mediterraneibacter</taxon>
    </lineage>
</organism>
<evidence type="ECO:0000256" key="2">
    <source>
        <dbReference type="ARBA" id="ARBA00023125"/>
    </source>
</evidence>
<dbReference type="SUPFAM" id="SSF47413">
    <property type="entry name" value="lambda repressor-like DNA-binding domains"/>
    <property type="match status" value="1"/>
</dbReference>
<reference evidence="5 6" key="1">
    <citation type="journal article" date="2017" name="Genome Med.">
        <title>A novel Ruminococcus gnavus clade enriched in inflammatory bowel disease patients.</title>
        <authorList>
            <person name="Hall A.B."/>
            <person name="Yassour M."/>
            <person name="Sauk J."/>
            <person name="Garner A."/>
            <person name="Jiang X."/>
            <person name="Arthur T."/>
            <person name="Lagoudas G.K."/>
            <person name="Vatanen T."/>
            <person name="Fornelos N."/>
            <person name="Wilson R."/>
            <person name="Bertha M."/>
            <person name="Cohen M."/>
            <person name="Garber J."/>
            <person name="Khalili H."/>
            <person name="Gevers D."/>
            <person name="Ananthakrishnan A.N."/>
            <person name="Kugathasan S."/>
            <person name="Lander E.S."/>
            <person name="Blainey P."/>
            <person name="Vlamakis H."/>
            <person name="Xavier R.J."/>
            <person name="Huttenhower C."/>
        </authorList>
    </citation>
    <scope>NUCLEOTIDE SEQUENCE [LARGE SCALE GENOMIC DNA]</scope>
    <source>
        <strain evidence="5 6">RJX1118</strain>
    </source>
</reference>
<dbReference type="Pfam" id="PF00717">
    <property type="entry name" value="Peptidase_S24"/>
    <property type="match status" value="1"/>
</dbReference>
<dbReference type="Proteomes" id="UP000234849">
    <property type="component" value="Unassembled WGS sequence"/>
</dbReference>
<dbReference type="SUPFAM" id="SSF51306">
    <property type="entry name" value="LexA/Signal peptidase"/>
    <property type="match status" value="1"/>
</dbReference>
<proteinExistence type="predicted"/>
<dbReference type="CDD" id="cd00093">
    <property type="entry name" value="HTH_XRE"/>
    <property type="match status" value="1"/>
</dbReference>
<dbReference type="Pfam" id="PF01381">
    <property type="entry name" value="HTH_3"/>
    <property type="match status" value="1"/>
</dbReference>
<accession>A0A2N5NI10</accession>
<dbReference type="SMART" id="SM00530">
    <property type="entry name" value="HTH_XRE"/>
    <property type="match status" value="1"/>
</dbReference>
<dbReference type="GO" id="GO:0003677">
    <property type="term" value="F:DNA binding"/>
    <property type="evidence" value="ECO:0007669"/>
    <property type="project" value="UniProtKB-KW"/>
</dbReference>
<dbReference type="InterPro" id="IPR010982">
    <property type="entry name" value="Lambda_DNA-bd_dom_sf"/>
</dbReference>
<evidence type="ECO:0000256" key="1">
    <source>
        <dbReference type="ARBA" id="ARBA00023015"/>
    </source>
</evidence>
<evidence type="ECO:0000259" key="4">
    <source>
        <dbReference type="PROSITE" id="PS50943"/>
    </source>
</evidence>
<evidence type="ECO:0000256" key="3">
    <source>
        <dbReference type="ARBA" id="ARBA00023163"/>
    </source>
</evidence>
<dbReference type="AlphaFoldDB" id="A0A2N5NI10"/>
<evidence type="ECO:0000313" key="5">
    <source>
        <dbReference type="EMBL" id="PLT55007.1"/>
    </source>
</evidence>